<accession>A0A1M6LSI9</accession>
<dbReference type="EMBL" id="FQZK01000009">
    <property type="protein sequence ID" value="SHJ74150.1"/>
    <property type="molecule type" value="Genomic_DNA"/>
</dbReference>
<evidence type="ECO:0000313" key="2">
    <source>
        <dbReference type="Proteomes" id="UP000184452"/>
    </source>
</evidence>
<evidence type="ECO:0000313" key="1">
    <source>
        <dbReference type="EMBL" id="SHJ74150.1"/>
    </source>
</evidence>
<sequence>MSHRPIIDAGPGLNFLSINQERLLIGVLGKLSAPETVQREVFDKARQDERFRAAAGIWRKLAPNWMQILSDDQTPELAAVVQRITRQPMAERLKRPKDLGEVMVIAHAVVIAEAGGRVTVLIDDGEGARTATSEINRLERLRRSGRPVGTFTLVGTLSVLERAVQKKQVSDKADMRHLYRRLRELDDGLPPIETTRLLSPDLWR</sequence>
<protein>
    <submittedName>
        <fullName evidence="1">Uncharacterized protein</fullName>
    </submittedName>
</protein>
<dbReference type="Proteomes" id="UP000184452">
    <property type="component" value="Unassembled WGS sequence"/>
</dbReference>
<organism evidence="1 2">
    <name type="scientific">Nocardiopsis flavescens</name>
    <dbReference type="NCBI Taxonomy" id="758803"/>
    <lineage>
        <taxon>Bacteria</taxon>
        <taxon>Bacillati</taxon>
        <taxon>Actinomycetota</taxon>
        <taxon>Actinomycetes</taxon>
        <taxon>Streptosporangiales</taxon>
        <taxon>Nocardiopsidaceae</taxon>
        <taxon>Nocardiopsis</taxon>
    </lineage>
</organism>
<proteinExistence type="predicted"/>
<dbReference type="STRING" id="758803.SAMN05421803_10941"/>
<gene>
    <name evidence="1" type="ORF">SAMN05421803_10941</name>
</gene>
<name>A0A1M6LSI9_9ACTN</name>
<dbReference type="RefSeq" id="WP_073380117.1">
    <property type="nucleotide sequence ID" value="NZ_FQZK01000009.1"/>
</dbReference>
<dbReference type="OrthoDB" id="3216000at2"/>
<reference evidence="1 2" key="1">
    <citation type="submission" date="2016-11" db="EMBL/GenBank/DDBJ databases">
        <authorList>
            <person name="Jaros S."/>
            <person name="Januszkiewicz K."/>
            <person name="Wedrychowicz H."/>
        </authorList>
    </citation>
    <scope>NUCLEOTIDE SEQUENCE [LARGE SCALE GENOMIC DNA]</scope>
    <source>
        <strain evidence="1 2">CGMCC 4.5723</strain>
    </source>
</reference>
<keyword evidence="2" id="KW-1185">Reference proteome</keyword>
<dbReference type="AlphaFoldDB" id="A0A1M6LSI9"/>